<feature type="region of interest" description="Disordered" evidence="1">
    <location>
        <begin position="136"/>
        <end position="186"/>
    </location>
</feature>
<sequence>MSSLDKLFRRKSHMDGPPNANSNGANKPSDAATLPVPRDAQVTSNATAARQGATAPVQPPPPQGAGRSYPQTQSQMQNTGMMAGGAVGMMGGDGGNAVDGMLVGGVVGGMVGQRLAQAENHAYWSGQAMEYRQRLAAGEQPPAGDSAAKGTSWWSREGRQQRRMKRWERRAKRRDGTVVNVNENNK</sequence>
<evidence type="ECO:0000313" key="3">
    <source>
        <dbReference type="Proteomes" id="UP000254866"/>
    </source>
</evidence>
<accession>A0A370TAN9</accession>
<proteinExistence type="predicted"/>
<feature type="region of interest" description="Disordered" evidence="1">
    <location>
        <begin position="1"/>
        <end position="73"/>
    </location>
</feature>
<dbReference type="Proteomes" id="UP000254866">
    <property type="component" value="Unassembled WGS sequence"/>
</dbReference>
<organism evidence="2 3">
    <name type="scientific">Venustampulla echinocandica</name>
    <dbReference type="NCBI Taxonomy" id="2656787"/>
    <lineage>
        <taxon>Eukaryota</taxon>
        <taxon>Fungi</taxon>
        <taxon>Dikarya</taxon>
        <taxon>Ascomycota</taxon>
        <taxon>Pezizomycotina</taxon>
        <taxon>Leotiomycetes</taxon>
        <taxon>Helotiales</taxon>
        <taxon>Pleuroascaceae</taxon>
        <taxon>Venustampulla</taxon>
    </lineage>
</organism>
<dbReference type="EMBL" id="NPIC01000014">
    <property type="protein sequence ID" value="RDL30851.1"/>
    <property type="molecule type" value="Genomic_DNA"/>
</dbReference>
<comment type="caution">
    <text evidence="2">The sequence shown here is derived from an EMBL/GenBank/DDBJ whole genome shotgun (WGS) entry which is preliminary data.</text>
</comment>
<protein>
    <recommendedName>
        <fullName evidence="4">Glycine zipper 2TM domain-containing protein</fullName>
    </recommendedName>
</protein>
<evidence type="ECO:0008006" key="4">
    <source>
        <dbReference type="Google" id="ProtNLM"/>
    </source>
</evidence>
<dbReference type="OrthoDB" id="5153798at2759"/>
<evidence type="ECO:0000256" key="1">
    <source>
        <dbReference type="SAM" id="MobiDB-lite"/>
    </source>
</evidence>
<evidence type="ECO:0000313" key="2">
    <source>
        <dbReference type="EMBL" id="RDL30851.1"/>
    </source>
</evidence>
<feature type="compositionally biased region" description="Basic residues" evidence="1">
    <location>
        <begin position="161"/>
        <end position="173"/>
    </location>
</feature>
<gene>
    <name evidence="2" type="ORF">BP5553_10196</name>
</gene>
<reference evidence="2 3" key="1">
    <citation type="journal article" date="2018" name="IMA Fungus">
        <title>IMA Genome-F 9: Draft genome sequence of Annulohypoxylon stygium, Aspergillus mulundensis, Berkeleyomyces basicola (syn. Thielaviopsis basicola), Ceratocystis smalleyi, two Cercospora beticola strains, Coleophoma cylindrospora, Fusarium fracticaudum, Phialophora cf. hyalina, and Morchella septimelata.</title>
        <authorList>
            <person name="Wingfield B.D."/>
            <person name="Bills G.F."/>
            <person name="Dong Y."/>
            <person name="Huang W."/>
            <person name="Nel W.J."/>
            <person name="Swalarsk-Parry B.S."/>
            <person name="Vaghefi N."/>
            <person name="Wilken P.M."/>
            <person name="An Z."/>
            <person name="de Beer Z.W."/>
            <person name="De Vos L."/>
            <person name="Chen L."/>
            <person name="Duong T.A."/>
            <person name="Gao Y."/>
            <person name="Hammerbacher A."/>
            <person name="Kikkert J.R."/>
            <person name="Li Y."/>
            <person name="Li H."/>
            <person name="Li K."/>
            <person name="Li Q."/>
            <person name="Liu X."/>
            <person name="Ma X."/>
            <person name="Naidoo K."/>
            <person name="Pethybridge S.J."/>
            <person name="Sun J."/>
            <person name="Steenkamp E.T."/>
            <person name="van der Nest M.A."/>
            <person name="van Wyk S."/>
            <person name="Wingfield M.J."/>
            <person name="Xiong C."/>
            <person name="Yue Q."/>
            <person name="Zhang X."/>
        </authorList>
    </citation>
    <scope>NUCLEOTIDE SEQUENCE [LARGE SCALE GENOMIC DNA]</scope>
    <source>
        <strain evidence="2 3">BP 5553</strain>
    </source>
</reference>
<keyword evidence="3" id="KW-1185">Reference proteome</keyword>
<dbReference type="RefSeq" id="XP_031865227.1">
    <property type="nucleotide sequence ID" value="XM_032018819.1"/>
</dbReference>
<dbReference type="AlphaFoldDB" id="A0A370TAN9"/>
<name>A0A370TAN9_9HELO</name>
<dbReference type="GeneID" id="43603045"/>